<keyword evidence="1" id="KW-0732">Signal</keyword>
<name>A0A1S1Z5G6_FLAPC</name>
<evidence type="ECO:0000256" key="1">
    <source>
        <dbReference type="SAM" id="SignalP"/>
    </source>
</evidence>
<dbReference type="STRING" id="915059.NH26_19220"/>
<evidence type="ECO:0000313" key="3">
    <source>
        <dbReference type="Proteomes" id="UP000179797"/>
    </source>
</evidence>
<dbReference type="EMBL" id="JRYR02000001">
    <property type="protein sequence ID" value="OHX68325.1"/>
    <property type="molecule type" value="Genomic_DNA"/>
</dbReference>
<sequence length="572" mass="65844">MKPFFNKALLFVVFLGLFFNCTVKDEVPENPIAKEIDLPNLSLVDSVDFLRRTAKLSVVFEDYDKEIINLQEVGLYYKGSLLVEGNASADLVYDFEFDSKLLSEGIQDLEVIAQFEEVEGLSETKNTLDFSVEIDNYFPTISIKEGYVENIISSAFNNSYLQDHKANFAFFIADNEGKRITEIFDVSQHEGDSINVEIPEGYEGQEFYLGKISVFSYTYTPNDFYYNNKDKNFYLEKKHSNESSIAYGEGSGNSNGDKEITITYPKAFENYNFSFSGDIIEQTEEGDNITLKLEVINHKEGIEYKNVFGNYFILKKSNGEYIFIVTSLLESGSVLNLTESDFRNDYLTQTFEQSDYEHAEGPVSFIIYPIYENKNQYCVTTNAISKSYDNGITINKIMKPLNEVNVEYHIVSYLFGATVDRRVTSSFSTLPGNNFVNFTSDEKITRSINGNEIKLETTLEEGNLKFQFRKTTTSTEEGYKVYNVFVYHSNSEIDINLSNFELKLEEYSDPDINEIFLSNNSNISLIVQKDEFFITDKYFYNSYKINSSNSRTNYVELPKNQHEFLIFDETNF</sequence>
<accession>A0A1S1Z5G6</accession>
<keyword evidence="3" id="KW-1185">Reference proteome</keyword>
<proteinExistence type="predicted"/>
<feature type="signal peptide" evidence="1">
    <location>
        <begin position="1"/>
        <end position="24"/>
    </location>
</feature>
<dbReference type="RefSeq" id="WP_044227089.1">
    <property type="nucleotide sequence ID" value="NZ_JRYR02000001.1"/>
</dbReference>
<feature type="chain" id="PRO_5010258621" evidence="1">
    <location>
        <begin position="25"/>
        <end position="572"/>
    </location>
</feature>
<protein>
    <submittedName>
        <fullName evidence="2">Uncharacterized protein</fullName>
    </submittedName>
</protein>
<organism evidence="2 3">
    <name type="scientific">Flammeovirga pacifica</name>
    <dbReference type="NCBI Taxonomy" id="915059"/>
    <lineage>
        <taxon>Bacteria</taxon>
        <taxon>Pseudomonadati</taxon>
        <taxon>Bacteroidota</taxon>
        <taxon>Cytophagia</taxon>
        <taxon>Cytophagales</taxon>
        <taxon>Flammeovirgaceae</taxon>
        <taxon>Flammeovirga</taxon>
    </lineage>
</organism>
<gene>
    <name evidence="2" type="ORF">NH26_19220</name>
</gene>
<reference evidence="2 3" key="1">
    <citation type="journal article" date="2012" name="Int. J. Syst. Evol. Microbiol.">
        <title>Flammeovirga pacifica sp. nov., isolated from deep-sea sediment.</title>
        <authorList>
            <person name="Xu H."/>
            <person name="Fu Y."/>
            <person name="Yang N."/>
            <person name="Ding Z."/>
            <person name="Lai Q."/>
            <person name="Zeng R."/>
        </authorList>
    </citation>
    <scope>NUCLEOTIDE SEQUENCE [LARGE SCALE GENOMIC DNA]</scope>
    <source>
        <strain evidence="3">DSM 24597 / LMG 26175 / WPAGA1</strain>
    </source>
</reference>
<evidence type="ECO:0000313" key="2">
    <source>
        <dbReference type="EMBL" id="OHX68325.1"/>
    </source>
</evidence>
<dbReference type="OrthoDB" id="9826582at2"/>
<dbReference type="AlphaFoldDB" id="A0A1S1Z5G6"/>
<comment type="caution">
    <text evidence="2">The sequence shown here is derived from an EMBL/GenBank/DDBJ whole genome shotgun (WGS) entry which is preliminary data.</text>
</comment>
<dbReference type="Proteomes" id="UP000179797">
    <property type="component" value="Unassembled WGS sequence"/>
</dbReference>